<dbReference type="Pfam" id="PF00535">
    <property type="entry name" value="Glycos_transf_2"/>
    <property type="match status" value="1"/>
</dbReference>
<dbReference type="PANTHER" id="PTHR43685:SF2">
    <property type="entry name" value="GLYCOSYLTRANSFERASE 2-LIKE DOMAIN-CONTAINING PROTEIN"/>
    <property type="match status" value="1"/>
</dbReference>
<dbReference type="InterPro" id="IPR050834">
    <property type="entry name" value="Glycosyltransf_2"/>
</dbReference>
<proteinExistence type="predicted"/>
<evidence type="ECO:0000259" key="1">
    <source>
        <dbReference type="Pfam" id="PF00535"/>
    </source>
</evidence>
<keyword evidence="3" id="KW-1185">Reference proteome</keyword>
<name>A0ABU6BGN6_9BACL</name>
<dbReference type="Gene3D" id="3.90.550.10">
    <property type="entry name" value="Spore Coat Polysaccharide Biosynthesis Protein SpsA, Chain A"/>
    <property type="match status" value="1"/>
</dbReference>
<dbReference type="CDD" id="cd04185">
    <property type="entry name" value="GT_2_like_b"/>
    <property type="match status" value="1"/>
</dbReference>
<organism evidence="2 3">
    <name type="scientific">Geobacillus icigianus</name>
    <dbReference type="NCBI Taxonomy" id="1430331"/>
    <lineage>
        <taxon>Bacteria</taxon>
        <taxon>Bacillati</taxon>
        <taxon>Bacillota</taxon>
        <taxon>Bacilli</taxon>
        <taxon>Bacillales</taxon>
        <taxon>Anoxybacillaceae</taxon>
        <taxon>Geobacillus</taxon>
    </lineage>
</organism>
<dbReference type="InterPro" id="IPR029044">
    <property type="entry name" value="Nucleotide-diphossugar_trans"/>
</dbReference>
<dbReference type="PANTHER" id="PTHR43685">
    <property type="entry name" value="GLYCOSYLTRANSFERASE"/>
    <property type="match status" value="1"/>
</dbReference>
<comment type="caution">
    <text evidence="2">The sequence shown here is derived from an EMBL/GenBank/DDBJ whole genome shotgun (WGS) entry which is preliminary data.</text>
</comment>
<dbReference type="InterPro" id="IPR001173">
    <property type="entry name" value="Glyco_trans_2-like"/>
</dbReference>
<protein>
    <recommendedName>
        <fullName evidence="1">Glycosyltransferase 2-like domain-containing protein</fullName>
    </recommendedName>
</protein>
<dbReference type="SUPFAM" id="SSF53448">
    <property type="entry name" value="Nucleotide-diphospho-sugar transferases"/>
    <property type="match status" value="1"/>
</dbReference>
<sequence length="313" mass="36563">METVCAVIVTYNRLEMLKECIDALLKQTYTLDGIIIINNNSTDGTKEYLDDVVKENKKIQAIHLDENVGGAGGFHVGVKEAFERGYDWIWIMDDDAEPRTDCLKILMDFVYRHKDVGFVAPLIVNKYSGKIQNYHHKRLNRTLTRDIPISLEFIDSQKVIELDANAFVGPLISKAAVETVGFPRHDFFIWLDDTEYTYRIKQKTNSFLITDAVIFHKDGIAPIDSIRNFWKVCYGLRNRSLWINSELRGVNLFIGHLCLLLEFIRLSLWIMLKMKWKHNRILGLKYLIRTLFCSYRRISGRFIDPSEYLRTLR</sequence>
<accession>A0ABU6BGN6</accession>
<evidence type="ECO:0000313" key="2">
    <source>
        <dbReference type="EMBL" id="MEB3750977.1"/>
    </source>
</evidence>
<dbReference type="RefSeq" id="WP_051985050.1">
    <property type="nucleotide sequence ID" value="NZ_JPYA02000002.1"/>
</dbReference>
<feature type="domain" description="Glycosyltransferase 2-like" evidence="1">
    <location>
        <begin position="6"/>
        <end position="137"/>
    </location>
</feature>
<gene>
    <name evidence="2" type="ORF">EP10_001818</name>
</gene>
<evidence type="ECO:0000313" key="3">
    <source>
        <dbReference type="Proteomes" id="UP000029267"/>
    </source>
</evidence>
<reference evidence="2 3" key="1">
    <citation type="journal article" date="2014" name="Genome Announc.">
        <title>Draft Genome Sequence of Geobacillus icigianus Strain G1w1T Isolated from Hot Springs in the Valley of Geysers, Kamchatka (Russian Federation).</title>
        <authorList>
            <person name="Bryanskaya A.V."/>
            <person name="Rozanov A.S."/>
            <person name="Logacheva M.D."/>
            <person name="Kotenko A.V."/>
            <person name="Peltek S.E."/>
        </authorList>
    </citation>
    <scope>NUCLEOTIDE SEQUENCE [LARGE SCALE GENOMIC DNA]</scope>
    <source>
        <strain evidence="2 3">G1w1</strain>
    </source>
</reference>
<dbReference type="Proteomes" id="UP000029267">
    <property type="component" value="Unassembled WGS sequence"/>
</dbReference>
<dbReference type="EMBL" id="JPYA02000002">
    <property type="protein sequence ID" value="MEB3750977.1"/>
    <property type="molecule type" value="Genomic_DNA"/>
</dbReference>